<keyword evidence="4 8" id="KW-0812">Transmembrane</keyword>
<organism evidence="9 10">
    <name type="scientific">Tritrichomonas musculus</name>
    <dbReference type="NCBI Taxonomy" id="1915356"/>
    <lineage>
        <taxon>Eukaryota</taxon>
        <taxon>Metamonada</taxon>
        <taxon>Parabasalia</taxon>
        <taxon>Tritrichomonadida</taxon>
        <taxon>Tritrichomonadidae</taxon>
        <taxon>Tritrichomonas</taxon>
    </lineage>
</organism>
<dbReference type="EMBL" id="JAPFFF010000002">
    <property type="protein sequence ID" value="KAK8897226.1"/>
    <property type="molecule type" value="Genomic_DNA"/>
</dbReference>
<feature type="compositionally biased region" description="Low complexity" evidence="7">
    <location>
        <begin position="231"/>
        <end position="240"/>
    </location>
</feature>
<feature type="transmembrane region" description="Helical" evidence="8">
    <location>
        <begin position="284"/>
        <end position="305"/>
    </location>
</feature>
<evidence type="ECO:0000313" key="9">
    <source>
        <dbReference type="EMBL" id="KAK8897226.1"/>
    </source>
</evidence>
<feature type="transmembrane region" description="Helical" evidence="8">
    <location>
        <begin position="410"/>
        <end position="431"/>
    </location>
</feature>
<evidence type="ECO:0000256" key="1">
    <source>
        <dbReference type="ARBA" id="ARBA00004141"/>
    </source>
</evidence>
<comment type="subcellular location">
    <subcellularLocation>
        <location evidence="1">Membrane</location>
        <topology evidence="1">Multi-pass membrane protein</topology>
    </subcellularLocation>
</comment>
<evidence type="ECO:0000256" key="3">
    <source>
        <dbReference type="ARBA" id="ARBA00022475"/>
    </source>
</evidence>
<gene>
    <name evidence="9" type="ORF">M9Y10_015165</name>
</gene>
<feature type="transmembrane region" description="Helical" evidence="8">
    <location>
        <begin position="379"/>
        <end position="398"/>
    </location>
</feature>
<evidence type="ECO:0000256" key="2">
    <source>
        <dbReference type="ARBA" id="ARBA00022448"/>
    </source>
</evidence>
<keyword evidence="10" id="KW-1185">Reference proteome</keyword>
<accession>A0ABR2L2K6</accession>
<evidence type="ECO:0000256" key="4">
    <source>
        <dbReference type="ARBA" id="ARBA00022692"/>
    </source>
</evidence>
<evidence type="ECO:0000256" key="5">
    <source>
        <dbReference type="ARBA" id="ARBA00022989"/>
    </source>
</evidence>
<evidence type="ECO:0000256" key="7">
    <source>
        <dbReference type="SAM" id="MobiDB-lite"/>
    </source>
</evidence>
<dbReference type="InterPro" id="IPR004776">
    <property type="entry name" value="Mem_transp_PIN-like"/>
</dbReference>
<feature type="transmembrane region" description="Helical" evidence="8">
    <location>
        <begin position="350"/>
        <end position="373"/>
    </location>
</feature>
<dbReference type="PANTHER" id="PTHR36838">
    <property type="entry name" value="AUXIN EFFLUX CARRIER FAMILY PROTEIN"/>
    <property type="match status" value="1"/>
</dbReference>
<feature type="transmembrane region" description="Helical" evidence="8">
    <location>
        <begin position="6"/>
        <end position="25"/>
    </location>
</feature>
<feature type="compositionally biased region" description="Basic and acidic residues" evidence="7">
    <location>
        <begin position="205"/>
        <end position="218"/>
    </location>
</feature>
<feature type="transmembrane region" description="Helical" evidence="8">
    <location>
        <begin position="103"/>
        <end position="124"/>
    </location>
</feature>
<dbReference type="Pfam" id="PF03547">
    <property type="entry name" value="Mem_trans"/>
    <property type="match status" value="1"/>
</dbReference>
<evidence type="ECO:0000256" key="6">
    <source>
        <dbReference type="ARBA" id="ARBA00023136"/>
    </source>
</evidence>
<sequence length="439" mass="49795">MRSIHYLRFFEVAMSNFTISAIGYLCGFLKMFTTHEISLILSIVNNISVPLMIFKEIGNHDLKPKTWAPLLVAFLVQVSLHLLLCLALVFHRSISKNISYIKAIFSTVYFNGIYCATPIVQVVFGDKYTYIVIYCYIIHHLFIVPLHNIIIYFSSEEATEFESDYGEVEVSPPTAKKEEKKGKNKKSKKKNDKSSDEDELNDISENDKEEASKIKMDIHVPNSSEDDEKNSNSNDENINLNDKGAASASLSINGSSNINISEAEDSSHANLTPVKNLRPPFWKILLRSYLNFSNICIILGIIWSATGLKMPLFLATFTNDHEKAVMSPGIFAIGAYMWDHPFIGGNPIEITIYFLIHSVAMPLLAILFCYALNLDHTVSIIIVIIHTMPCGLIGYKMCLHYKLKLLSPTFTFFWNNLLALPVQMLWCTIINETHLFQRK</sequence>
<dbReference type="PANTHER" id="PTHR36838:SF3">
    <property type="entry name" value="TRANSPORTER AUXIN EFFLUX CARRIER EC FAMILY"/>
    <property type="match status" value="1"/>
</dbReference>
<evidence type="ECO:0000256" key="8">
    <source>
        <dbReference type="SAM" id="Phobius"/>
    </source>
</evidence>
<proteinExistence type="predicted"/>
<feature type="region of interest" description="Disordered" evidence="7">
    <location>
        <begin position="164"/>
        <end position="240"/>
    </location>
</feature>
<comment type="caution">
    <text evidence="9">The sequence shown here is derived from an EMBL/GenBank/DDBJ whole genome shotgun (WGS) entry which is preliminary data.</text>
</comment>
<protein>
    <submittedName>
        <fullName evidence="9">Intracellular auxin transport</fullName>
    </submittedName>
</protein>
<keyword evidence="6 8" id="KW-0472">Membrane</keyword>
<keyword evidence="2" id="KW-0813">Transport</keyword>
<dbReference type="Proteomes" id="UP001470230">
    <property type="component" value="Unassembled WGS sequence"/>
</dbReference>
<feature type="compositionally biased region" description="Acidic residues" evidence="7">
    <location>
        <begin position="195"/>
        <end position="204"/>
    </location>
</feature>
<feature type="compositionally biased region" description="Basic residues" evidence="7">
    <location>
        <begin position="182"/>
        <end position="191"/>
    </location>
</feature>
<name>A0ABR2L2K6_9EUKA</name>
<evidence type="ECO:0000313" key="10">
    <source>
        <dbReference type="Proteomes" id="UP001470230"/>
    </source>
</evidence>
<feature type="transmembrane region" description="Helical" evidence="8">
    <location>
        <begin position="66"/>
        <end position="91"/>
    </location>
</feature>
<reference evidence="9 10" key="1">
    <citation type="submission" date="2024-04" db="EMBL/GenBank/DDBJ databases">
        <title>Tritrichomonas musculus Genome.</title>
        <authorList>
            <person name="Alves-Ferreira E."/>
            <person name="Grigg M."/>
            <person name="Lorenzi H."/>
            <person name="Galac M."/>
        </authorList>
    </citation>
    <scope>NUCLEOTIDE SEQUENCE [LARGE SCALE GENOMIC DNA]</scope>
    <source>
        <strain evidence="9 10">EAF2021</strain>
    </source>
</reference>
<keyword evidence="3" id="KW-1003">Cell membrane</keyword>
<keyword evidence="5 8" id="KW-1133">Transmembrane helix</keyword>
<feature type="transmembrane region" description="Helical" evidence="8">
    <location>
        <begin position="130"/>
        <end position="153"/>
    </location>
</feature>